<gene>
    <name evidence="27" type="ORF">U9M48_018018</name>
</gene>
<dbReference type="Gene3D" id="3.30.200.20">
    <property type="entry name" value="Phosphorylase Kinase, domain 1"/>
    <property type="match status" value="1"/>
</dbReference>
<evidence type="ECO:0000256" key="13">
    <source>
        <dbReference type="ARBA" id="ARBA00022777"/>
    </source>
</evidence>
<dbReference type="GO" id="GO:0009653">
    <property type="term" value="P:anatomical structure morphogenesis"/>
    <property type="evidence" value="ECO:0007669"/>
    <property type="project" value="UniProtKB-ARBA"/>
</dbReference>
<evidence type="ECO:0000256" key="21">
    <source>
        <dbReference type="ARBA" id="ARBA00048679"/>
    </source>
</evidence>
<evidence type="ECO:0000256" key="19">
    <source>
        <dbReference type="ARBA" id="ARBA00023180"/>
    </source>
</evidence>
<keyword evidence="17" id="KW-0472">Membrane</keyword>
<evidence type="ECO:0000256" key="16">
    <source>
        <dbReference type="ARBA" id="ARBA00022989"/>
    </source>
</evidence>
<dbReference type="InterPro" id="IPR011990">
    <property type="entry name" value="TPR-like_helical_dom_sf"/>
</dbReference>
<dbReference type="Pfam" id="PF13041">
    <property type="entry name" value="PPR_2"/>
    <property type="match status" value="4"/>
</dbReference>
<evidence type="ECO:0000256" key="22">
    <source>
        <dbReference type="PROSITE-ProRule" id="PRU00708"/>
    </source>
</evidence>
<evidence type="ECO:0000256" key="6">
    <source>
        <dbReference type="ARBA" id="ARBA00022553"/>
    </source>
</evidence>
<dbReference type="FunFam" id="3.30.200.20:FF:000661">
    <property type="entry name" value="Serine-threonine protein kinase plant-type"/>
    <property type="match status" value="1"/>
</dbReference>
<reference evidence="27 28" key="1">
    <citation type="submission" date="2024-02" db="EMBL/GenBank/DDBJ databases">
        <title>High-quality chromosome-scale genome assembly of Pensacola bahiagrass (Paspalum notatum Flugge var. saurae).</title>
        <authorList>
            <person name="Vega J.M."/>
            <person name="Podio M."/>
            <person name="Orjuela J."/>
            <person name="Siena L.A."/>
            <person name="Pessino S.C."/>
            <person name="Combes M.C."/>
            <person name="Mariac C."/>
            <person name="Albertini E."/>
            <person name="Pupilli F."/>
            <person name="Ortiz J.P.A."/>
            <person name="Leblanc O."/>
        </authorList>
    </citation>
    <scope>NUCLEOTIDE SEQUENCE [LARGE SCALE GENOMIC DNA]</scope>
    <source>
        <strain evidence="27">R1</strain>
        <tissue evidence="27">Leaf</tissue>
    </source>
</reference>
<evidence type="ECO:0000256" key="18">
    <source>
        <dbReference type="ARBA" id="ARBA00023170"/>
    </source>
</evidence>
<dbReference type="NCBIfam" id="TIGR00756">
    <property type="entry name" value="PPR"/>
    <property type="match status" value="6"/>
</dbReference>
<feature type="repeat" description="PPR" evidence="22">
    <location>
        <begin position="1744"/>
        <end position="1778"/>
    </location>
</feature>
<dbReference type="GO" id="GO:0099402">
    <property type="term" value="P:plant organ development"/>
    <property type="evidence" value="ECO:0007669"/>
    <property type="project" value="UniProtKB-ARBA"/>
</dbReference>
<dbReference type="InterPro" id="IPR051716">
    <property type="entry name" value="Plant_RL_S/T_kinase"/>
</dbReference>
<keyword evidence="7" id="KW-0433">Leucine-rich repeat</keyword>
<dbReference type="Gene3D" id="1.25.40.10">
    <property type="entry name" value="Tetratricopeptide repeat domain"/>
    <property type="match status" value="4"/>
</dbReference>
<evidence type="ECO:0000256" key="4">
    <source>
        <dbReference type="ARBA" id="ARBA00022475"/>
    </source>
</evidence>
<evidence type="ECO:0000313" key="27">
    <source>
        <dbReference type="EMBL" id="WVZ69194.1"/>
    </source>
</evidence>
<keyword evidence="28" id="KW-1185">Reference proteome</keyword>
<dbReference type="PANTHER" id="PTHR48053:SF47">
    <property type="entry name" value="RECEPTOR KINASE-LIKE PROTEIN XA21"/>
    <property type="match status" value="1"/>
</dbReference>
<evidence type="ECO:0000313" key="28">
    <source>
        <dbReference type="Proteomes" id="UP001341281"/>
    </source>
</evidence>
<evidence type="ECO:0000256" key="7">
    <source>
        <dbReference type="ARBA" id="ARBA00022614"/>
    </source>
</evidence>
<keyword evidence="19" id="KW-0325">Glycoprotein</keyword>
<dbReference type="Pfam" id="PF01535">
    <property type="entry name" value="PPR"/>
    <property type="match status" value="1"/>
</dbReference>
<dbReference type="EMBL" id="CP144748">
    <property type="protein sequence ID" value="WVZ69194.1"/>
    <property type="molecule type" value="Genomic_DNA"/>
</dbReference>
<dbReference type="Pfam" id="PF07714">
    <property type="entry name" value="PK_Tyr_Ser-Thr"/>
    <property type="match status" value="1"/>
</dbReference>
<feature type="binding site" evidence="23">
    <location>
        <position position="835"/>
    </location>
    <ligand>
        <name>ATP</name>
        <dbReference type="ChEBI" id="CHEBI:30616"/>
    </ligand>
</feature>
<evidence type="ECO:0000256" key="10">
    <source>
        <dbReference type="ARBA" id="ARBA00022729"/>
    </source>
</evidence>
<feature type="region of interest" description="Disordered" evidence="24">
    <location>
        <begin position="1141"/>
        <end position="1179"/>
    </location>
</feature>
<organism evidence="27 28">
    <name type="scientific">Paspalum notatum var. saurae</name>
    <dbReference type="NCBI Taxonomy" id="547442"/>
    <lineage>
        <taxon>Eukaryota</taxon>
        <taxon>Viridiplantae</taxon>
        <taxon>Streptophyta</taxon>
        <taxon>Embryophyta</taxon>
        <taxon>Tracheophyta</taxon>
        <taxon>Spermatophyta</taxon>
        <taxon>Magnoliopsida</taxon>
        <taxon>Liliopsida</taxon>
        <taxon>Poales</taxon>
        <taxon>Poaceae</taxon>
        <taxon>PACMAD clade</taxon>
        <taxon>Panicoideae</taxon>
        <taxon>Andropogonodae</taxon>
        <taxon>Paspaleae</taxon>
        <taxon>Paspalinae</taxon>
        <taxon>Paspalum</taxon>
    </lineage>
</organism>
<dbReference type="PROSITE" id="PS00108">
    <property type="entry name" value="PROTEIN_KINASE_ST"/>
    <property type="match status" value="1"/>
</dbReference>
<dbReference type="Pfam" id="PF13855">
    <property type="entry name" value="LRR_8"/>
    <property type="match status" value="4"/>
</dbReference>
<evidence type="ECO:0000256" key="14">
    <source>
        <dbReference type="ARBA" id="ARBA00022840"/>
    </source>
</evidence>
<dbReference type="Gene3D" id="1.10.510.10">
    <property type="entry name" value="Transferase(Phosphotransferase) domain 1"/>
    <property type="match status" value="1"/>
</dbReference>
<feature type="repeat" description="PPR" evidence="22">
    <location>
        <begin position="1602"/>
        <end position="1636"/>
    </location>
</feature>
<dbReference type="InterPro" id="IPR017441">
    <property type="entry name" value="Protein_kinase_ATP_BS"/>
</dbReference>
<dbReference type="EC" id="2.7.11.1" evidence="3"/>
<evidence type="ECO:0000256" key="9">
    <source>
        <dbReference type="ARBA" id="ARBA00022692"/>
    </source>
</evidence>
<dbReference type="Gene3D" id="3.80.10.10">
    <property type="entry name" value="Ribonuclease Inhibitor"/>
    <property type="match status" value="4"/>
</dbReference>
<feature type="repeat" description="PPR" evidence="22">
    <location>
        <begin position="1364"/>
        <end position="1398"/>
    </location>
</feature>
<dbReference type="SUPFAM" id="SSF52047">
    <property type="entry name" value="RNI-like"/>
    <property type="match status" value="2"/>
</dbReference>
<feature type="repeat" description="PPR" evidence="22">
    <location>
        <begin position="1673"/>
        <end position="1707"/>
    </location>
</feature>
<dbReference type="Pfam" id="PF08263">
    <property type="entry name" value="LRRNT_2"/>
    <property type="match status" value="1"/>
</dbReference>
<keyword evidence="8" id="KW-0808">Transferase</keyword>
<evidence type="ECO:0000256" key="5">
    <source>
        <dbReference type="ARBA" id="ARBA00022527"/>
    </source>
</evidence>
<dbReference type="InterPro" id="IPR001245">
    <property type="entry name" value="Ser-Thr/Tyr_kinase_cat_dom"/>
</dbReference>
<feature type="chain" id="PRO_5043000373" description="non-specific serine/threonine protein kinase" evidence="25">
    <location>
        <begin position="21"/>
        <end position="1848"/>
    </location>
</feature>
<dbReference type="InterPro" id="IPR001611">
    <property type="entry name" value="Leu-rich_rpt"/>
</dbReference>
<keyword evidence="12 23" id="KW-0547">Nucleotide-binding</keyword>
<keyword evidence="14 23" id="KW-0067">ATP-binding</keyword>
<dbReference type="FunFam" id="1.10.510.10:FF:000358">
    <property type="entry name" value="Putative leucine-rich repeat receptor-like serine/threonine-protein kinase"/>
    <property type="match status" value="1"/>
</dbReference>
<keyword evidence="10 25" id="KW-0732">Signal</keyword>
<evidence type="ECO:0000256" key="12">
    <source>
        <dbReference type="ARBA" id="ARBA00022741"/>
    </source>
</evidence>
<dbReference type="PROSITE" id="PS50011">
    <property type="entry name" value="PROTEIN_KINASE_DOM"/>
    <property type="match status" value="1"/>
</dbReference>
<evidence type="ECO:0000256" key="20">
    <source>
        <dbReference type="ARBA" id="ARBA00047899"/>
    </source>
</evidence>
<keyword evidence="5" id="KW-0723">Serine/threonine-protein kinase</keyword>
<keyword evidence="13" id="KW-0418">Kinase</keyword>
<dbReference type="SMART" id="SM00220">
    <property type="entry name" value="S_TKc"/>
    <property type="match status" value="1"/>
</dbReference>
<feature type="repeat" description="PPR" evidence="22">
    <location>
        <begin position="1491"/>
        <end position="1525"/>
    </location>
</feature>
<dbReference type="PANTHER" id="PTHR48053">
    <property type="entry name" value="LEUCINE RICH REPEAT FAMILY PROTEIN, EXPRESSED"/>
    <property type="match status" value="1"/>
</dbReference>
<dbReference type="InterPro" id="IPR003591">
    <property type="entry name" value="Leu-rich_rpt_typical-subtyp"/>
</dbReference>
<keyword evidence="6" id="KW-0597">Phosphoprotein</keyword>
<dbReference type="GO" id="GO:0004674">
    <property type="term" value="F:protein serine/threonine kinase activity"/>
    <property type="evidence" value="ECO:0007669"/>
    <property type="project" value="UniProtKB-KW"/>
</dbReference>
<feature type="repeat" description="PPR" evidence="22">
    <location>
        <begin position="1637"/>
        <end position="1667"/>
    </location>
</feature>
<proteinExistence type="inferred from homology"/>
<evidence type="ECO:0000256" key="1">
    <source>
        <dbReference type="ARBA" id="ARBA00004162"/>
    </source>
</evidence>
<dbReference type="InterPro" id="IPR011009">
    <property type="entry name" value="Kinase-like_dom_sf"/>
</dbReference>
<dbReference type="InterPro" id="IPR002885">
    <property type="entry name" value="PPR_rpt"/>
</dbReference>
<evidence type="ECO:0000256" key="15">
    <source>
        <dbReference type="ARBA" id="ARBA00022946"/>
    </source>
</evidence>
<accession>A0AAQ3T8P5</accession>
<evidence type="ECO:0000256" key="17">
    <source>
        <dbReference type="ARBA" id="ARBA00023136"/>
    </source>
</evidence>
<evidence type="ECO:0000256" key="23">
    <source>
        <dbReference type="PROSITE-ProRule" id="PRU10141"/>
    </source>
</evidence>
<keyword evidence="16" id="KW-1133">Transmembrane helix</keyword>
<sequence>MPLLHLATMLIAMASSPALALASASSNANATTAADLTALLAFKARLSDPGGVLRGNWTPGTPYCGWVGVSCGHRHRQRVTALVLPGVPLAGALAPELGNLSFLSVLNLTGAGLTGPVPPSLGTLPRLLALDLSDNYLSGAVPASLGNLTALEILDLDSNNLTGVIPHELRNLQSVGFLILSRNDLSGPVPLSLFNGTTLSSSSSQLSFLSLAYNGLTGTIPSAIGFLPNLQVLQLSKNQLSGQIPSSLFNMSGLVRLYLSQNNLSGPVLQDNGSISLPMLQQVYLSKNELTGTVPPGFAACKHLQQFILAYNRFTGGVPLWLASMPELTVISLGGNDISGEIPAGLGNLTGLTVLDFAGSRLHGRIPPELGWLTQLQWLNLERNNLTGTIPTSIKNMSMISILDIAFNSLSGPVPRKIFGESLTELYIEENKLNGDVGFLADLTGCQSLKYIVMDTNLFTGSIPNSISNLSSLEIFRAFENQITGHIPDMMTSNQSRLSFIDLRNNRLSGEIPTSVTEMENLRALDLSSNDLSGIIPVHIGKLANLFGLGLAYNKLHGPIPDSIGNLSHLQTLELSNNRFTSTIPLGLWGLENIVSIDLSVNALSGSFSEDIEILKAISYMDLSSNQLSGNIPNSLGVLNTLTYLNLSKNMFQDQVPDAIGKLSSIKTLDLSYNTLSGTIPKSFANLNYLTTLNLSFNRLYGQIPEGGVFSNITLESLEGNAALCGLPSLGFPPCPVDEFNHSHRFGLLKLVAPCVIGAIIIGICVFILIRTHVNKRPKKPPVDASLEANNHMTISYFDLARATNNFDSGNLLGEGSFGKVYKGTLDDEQTVAVKVLNIELESATMSFDVECRALRMARHRNLVRILTTCSNLDFKALVLQYMPNGSLDEWLSSGNRRGLGLLQRVSIMSDVALAMAYLHHEHFEAVLHCDLKPSNVLLDEDMTACVADFGIARLLLGEDTSIISRNMHGTIGYMAPEYASTGKASRKSDVFSYGIMLLEVITGKKPTDAMFSQELSLREWVSQAFPSRLAQVVDHSLVLDEEATSSEHIQSADWSSRQESHNGWSWLEQIVDLGLQCSWDSPEERVAMKDVAARLARIKESTPEMLCCTRYTLQLLHPHPSFHGGAITCSCSCPSPSSSSSSGNPHQRFHPPAALSSATSRSTPPLADPPDHGEDGASDDALLALLRAHDTDAAYRLFSSEPSLLPSSPTTASRLLAQLAFSSSNGPDAFSRVARLLQSLRARGALGLLDANSLSLAAAAAARSRDARLAHSLLLYMLRQGFLPDRRAYTAAVARLAPPTRALRLFDAVLRHVRRAPPELVSPSCLPDAAAFNAALSACADAGDCRRFRQLFDAMREWNAAPDALTYNVVIKMCARAGRRDLVARALERMLSSGIAPCATTFHSLVAAFVGFGDIPTAERIVQAMREERRDICLLLRAVALERDGVTDVERDQDAALLDDILAGAAKPEELVGTDELAPAPLLPKPYTPNARVYTTLMKGYMNAGRVDDVVAVLRAMRREAETAPASRPDHVTYTTVISALVAAGATARARAVLDEMAAAGVPANRVTYNVLLKGYCQQLQMGKARELLEEMVTVAGIKPGVVTYNTLMDGCVLADDSAGALAFFNEMRSRGIAPSAVSYTTLMKAFAASGQPKTAHKVFEEMERDPRVAVDRAAWNMLVEGYCRLGQVEAAKQVVEKMKERGVQPDVATYGSLAKGVAAARKPGEALVLWSEVKERCLEEADEELLGALADVCVRAAFFRKALEIVACMEEKGIAPNKTRYRKMYIEMHSRMFTSKHASQARQDRRRERKRAAEAFKFWLGLPNSYYGSEWRVEPAVLEDDDDDPS</sequence>
<protein>
    <recommendedName>
        <fullName evidence="3">non-specific serine/threonine protein kinase</fullName>
        <ecNumber evidence="3">2.7.11.1</ecNumber>
    </recommendedName>
</protein>
<name>A0AAQ3T8P5_PASNO</name>
<dbReference type="InterPro" id="IPR008271">
    <property type="entry name" value="Ser/Thr_kinase_AS"/>
</dbReference>
<dbReference type="FunFam" id="3.80.10.10:FF:000400">
    <property type="entry name" value="Nuclear pore complex protein NUP107"/>
    <property type="match status" value="1"/>
</dbReference>
<keyword evidence="18" id="KW-0675">Receptor</keyword>
<comment type="catalytic activity">
    <reaction evidence="20">
        <text>L-threonyl-[protein] + ATP = O-phospho-L-threonyl-[protein] + ADP + H(+)</text>
        <dbReference type="Rhea" id="RHEA:46608"/>
        <dbReference type="Rhea" id="RHEA-COMP:11060"/>
        <dbReference type="Rhea" id="RHEA-COMP:11605"/>
        <dbReference type="ChEBI" id="CHEBI:15378"/>
        <dbReference type="ChEBI" id="CHEBI:30013"/>
        <dbReference type="ChEBI" id="CHEBI:30616"/>
        <dbReference type="ChEBI" id="CHEBI:61977"/>
        <dbReference type="ChEBI" id="CHEBI:456216"/>
        <dbReference type="EC" id="2.7.11.1"/>
    </reaction>
</comment>
<dbReference type="InterPro" id="IPR032675">
    <property type="entry name" value="LRR_dom_sf"/>
</dbReference>
<keyword evidence="4" id="KW-1003">Cell membrane</keyword>
<feature type="repeat" description="PPR" evidence="22">
    <location>
        <begin position="1566"/>
        <end position="1601"/>
    </location>
</feature>
<evidence type="ECO:0000256" key="8">
    <source>
        <dbReference type="ARBA" id="ARBA00022679"/>
    </source>
</evidence>
<feature type="domain" description="Protein kinase" evidence="26">
    <location>
        <begin position="807"/>
        <end position="1123"/>
    </location>
</feature>
<dbReference type="PRINTS" id="PR00019">
    <property type="entry name" value="LEURICHRPT"/>
</dbReference>
<keyword evidence="9" id="KW-0812">Transmembrane</keyword>
<evidence type="ECO:0000256" key="24">
    <source>
        <dbReference type="SAM" id="MobiDB-lite"/>
    </source>
</evidence>
<dbReference type="Pfam" id="PF00560">
    <property type="entry name" value="LRR_1"/>
    <property type="match status" value="4"/>
</dbReference>
<dbReference type="PROSITE" id="PS51375">
    <property type="entry name" value="PPR"/>
    <property type="match status" value="9"/>
</dbReference>
<dbReference type="FunFam" id="3.80.10.10:FF:000095">
    <property type="entry name" value="LRR receptor-like serine/threonine-protein kinase GSO1"/>
    <property type="match status" value="2"/>
</dbReference>
<comment type="subcellular location">
    <subcellularLocation>
        <location evidence="1">Cell membrane</location>
        <topology evidence="1">Single-pass membrane protein</topology>
    </subcellularLocation>
</comment>
<dbReference type="InterPro" id="IPR013210">
    <property type="entry name" value="LRR_N_plant-typ"/>
</dbReference>
<comment type="catalytic activity">
    <reaction evidence="21">
        <text>L-seryl-[protein] + ATP = O-phospho-L-seryl-[protein] + ADP + H(+)</text>
        <dbReference type="Rhea" id="RHEA:17989"/>
        <dbReference type="Rhea" id="RHEA-COMP:9863"/>
        <dbReference type="Rhea" id="RHEA-COMP:11604"/>
        <dbReference type="ChEBI" id="CHEBI:15378"/>
        <dbReference type="ChEBI" id="CHEBI:29999"/>
        <dbReference type="ChEBI" id="CHEBI:30616"/>
        <dbReference type="ChEBI" id="CHEBI:83421"/>
        <dbReference type="ChEBI" id="CHEBI:456216"/>
        <dbReference type="EC" id="2.7.11.1"/>
    </reaction>
</comment>
<feature type="repeat" description="PPR" evidence="22">
    <location>
        <begin position="1531"/>
        <end position="1565"/>
    </location>
</feature>
<dbReference type="SUPFAM" id="SSF56112">
    <property type="entry name" value="Protein kinase-like (PK-like)"/>
    <property type="match status" value="1"/>
</dbReference>
<dbReference type="GO" id="GO:0005886">
    <property type="term" value="C:plasma membrane"/>
    <property type="evidence" value="ECO:0007669"/>
    <property type="project" value="UniProtKB-SubCell"/>
</dbReference>
<feature type="repeat" description="PPR" evidence="22">
    <location>
        <begin position="1329"/>
        <end position="1363"/>
    </location>
</feature>
<dbReference type="SMART" id="SM00369">
    <property type="entry name" value="LRR_TYP"/>
    <property type="match status" value="10"/>
</dbReference>
<dbReference type="GO" id="GO:0005524">
    <property type="term" value="F:ATP binding"/>
    <property type="evidence" value="ECO:0007669"/>
    <property type="project" value="UniProtKB-UniRule"/>
</dbReference>
<dbReference type="InterPro" id="IPR000719">
    <property type="entry name" value="Prot_kinase_dom"/>
</dbReference>
<evidence type="ECO:0000256" key="2">
    <source>
        <dbReference type="ARBA" id="ARBA00008684"/>
    </source>
</evidence>
<feature type="signal peptide" evidence="25">
    <location>
        <begin position="1"/>
        <end position="20"/>
    </location>
</feature>
<dbReference type="PROSITE" id="PS00107">
    <property type="entry name" value="PROTEIN_KINASE_ATP"/>
    <property type="match status" value="1"/>
</dbReference>
<keyword evidence="11" id="KW-0677">Repeat</keyword>
<evidence type="ECO:0000259" key="26">
    <source>
        <dbReference type="PROSITE" id="PS50011"/>
    </source>
</evidence>
<dbReference type="Proteomes" id="UP001341281">
    <property type="component" value="Chromosome 04"/>
</dbReference>
<evidence type="ECO:0000256" key="25">
    <source>
        <dbReference type="SAM" id="SignalP"/>
    </source>
</evidence>
<evidence type="ECO:0000256" key="3">
    <source>
        <dbReference type="ARBA" id="ARBA00012513"/>
    </source>
</evidence>
<evidence type="ECO:0000256" key="11">
    <source>
        <dbReference type="ARBA" id="ARBA00022737"/>
    </source>
</evidence>
<comment type="similarity">
    <text evidence="2">Belongs to the protein kinase superfamily. Ser/Thr protein kinase family.</text>
</comment>
<keyword evidence="15" id="KW-0809">Transit peptide</keyword>